<dbReference type="InterPro" id="IPR025955">
    <property type="entry name" value="TraC/Conjuga_ATPase"/>
</dbReference>
<keyword evidence="3" id="KW-1185">Reference proteome</keyword>
<dbReference type="EMBL" id="NXID01000008">
    <property type="protein sequence ID" value="RXK16475.1"/>
    <property type="molecule type" value="Genomic_DNA"/>
</dbReference>
<dbReference type="Gene3D" id="1.10.8.730">
    <property type="match status" value="1"/>
</dbReference>
<dbReference type="SUPFAM" id="SSF141868">
    <property type="entry name" value="EAL domain-like"/>
    <property type="match status" value="1"/>
</dbReference>
<dbReference type="PANTHER" id="PTHR38467">
    <property type="match status" value="1"/>
</dbReference>
<dbReference type="SUPFAM" id="SSF52540">
    <property type="entry name" value="P-loop containing nucleoside triphosphate hydrolases"/>
    <property type="match status" value="1"/>
</dbReference>
<accession>A0AAX2AIN1</accession>
<dbReference type="Pfam" id="PF19044">
    <property type="entry name" value="P-loop_TraG"/>
    <property type="match status" value="1"/>
</dbReference>
<evidence type="ECO:0000313" key="2">
    <source>
        <dbReference type="EMBL" id="RXK16475.1"/>
    </source>
</evidence>
<dbReference type="InterPro" id="IPR043964">
    <property type="entry name" value="P-loop_TraG"/>
</dbReference>
<dbReference type="InterPro" id="IPR027417">
    <property type="entry name" value="P-loop_NTPase"/>
</dbReference>
<dbReference type="InterPro" id="IPR001633">
    <property type="entry name" value="EAL_dom"/>
</dbReference>
<reference evidence="2 3" key="1">
    <citation type="submission" date="2017-09" db="EMBL/GenBank/DDBJ databases">
        <title>Genomics of the genus Arcobacter.</title>
        <authorList>
            <person name="Perez-Cataluna A."/>
            <person name="Figueras M.J."/>
            <person name="Salas-Masso N."/>
        </authorList>
    </citation>
    <scope>NUCLEOTIDE SEQUENCE [LARGE SCALE GENOMIC DNA]</scope>
    <source>
        <strain evidence="2 3">CECT 7386</strain>
    </source>
</reference>
<dbReference type="Pfam" id="PF11130">
    <property type="entry name" value="TraC_F_IV"/>
    <property type="match status" value="1"/>
</dbReference>
<proteinExistence type="predicted"/>
<dbReference type="InterPro" id="IPR053155">
    <property type="entry name" value="F-pilin_assembly_TraC"/>
</dbReference>
<dbReference type="Gene3D" id="3.20.20.450">
    <property type="entry name" value="EAL domain"/>
    <property type="match status" value="1"/>
</dbReference>
<dbReference type="RefSeq" id="WP_114843316.1">
    <property type="nucleotide sequence ID" value="NZ_CP031220.1"/>
</dbReference>
<dbReference type="PANTHER" id="PTHR38467:SF1">
    <property type="entry name" value="CONJUGATIVE TRANSFER: ASSEMBLY"/>
    <property type="match status" value="1"/>
</dbReference>
<dbReference type="Proteomes" id="UP000290092">
    <property type="component" value="Unassembled WGS sequence"/>
</dbReference>
<protein>
    <recommendedName>
        <fullName evidence="1">EAL domain-containing protein</fullName>
    </recommendedName>
</protein>
<feature type="domain" description="EAL" evidence="1">
    <location>
        <begin position="917"/>
        <end position="1163"/>
    </location>
</feature>
<sequence>MGRLDNDIFKSIGKKLTNFIVPTQIVKRDEKEFTKEQIQALSEKNTISKLMFHRTYYEIENEGSEPIGLYLMADGRYGAVFEVYPPPYLSEKIENDIISMLGTIVRDNTVVYINTFAGRNIKKYLDGYKEAHKLDEKLNLKNPQILKDYVTNKIEYLNRWRDQSILGRDSDMKIRDIRNTISVLFPYDTDEFTIQEQYNQILGILKQMRGRCLPASEFIPLIKEFINPELGEYEDSNDPITKINTQITKGARIRLDDEKGILHFGNNETWKAKVLTTDKFPPFVDLFSYQNAFFDVMGDDIQMHLPDPFMISLTIKFTNVEKRRKQILKKAKANYRQTATLGVKLEKTFPDIKQLKDESEAVIDLVQMQGEFPLDAKWDLVVWSKNLNKLNQSVGAIKKSFEAIQGRWLLKEETFSPICYQIFIQSIPLNYSDLIQDNIKKMDLTFKSNNAQIAPLINDFSGLSSRTPSHIYVGRTGKLIPVDYFAGNENYNVVVIGPQGSGKSFFSNDLQANGMAAGWDIRLIEFGKGYQIFNSNIGGQYLIFEENNSKCLNFFTYINTSKVTIDGKEVEIIHEDEYDTIIPCIGLMMGMSLKNVYKSDISEEEKLKLTTYTNIIRRAVAHAFAIHHKSAGMKEVGEALEDFRKDLVSNVEDRDVNMQEINILHMIITALENYTKPGSPYFKYYNGINNVDVTSKHFVAELDEIADKPILPVVAMGLLQRMAQEAFVGYLKNKGTSRIIGIDEAWKVLNSKIFVEFLEDFARRIRKYNGMTLIITQRTSDFFSNKAAEVIYTTASFKIFLPSSNQTIETDLKHKYISLNNFQTNLFKSTKTRPPHYNEAFIQYQNATFVVLTKVNVDDYWTFTSKPSDRTQIEIIRKEKGYSLSDAVWYLARKSEGLKEEEIQNRFNIRKKKGNYDIDWNDFFAETLNKENILISEQNIYNIENKESIGKELLLRIKYKGQYYTNGFFKTASKDKNFYIDISKIFVDKCLRYATFIGSLNEKLSINLDIDEIKNKNFQKFLYDSIDALEDRVKEKLIFDVMLNYETKENINELISFAFKLKEKGVQIALDNIDFGHLDIKTLISLKPSQYKINLEDLKEILEDEVSYIHAKSLIYALLNSSKDVKTVLVRVENKEDEELLREFDIKYAQGYLYDKPQIVDFK</sequence>
<dbReference type="Gene3D" id="3.40.50.300">
    <property type="entry name" value="P-loop containing nucleotide triphosphate hydrolases"/>
    <property type="match status" value="1"/>
</dbReference>
<organism evidence="2 3">
    <name type="scientific">Malaciobacter mytili LMG 24559</name>
    <dbReference type="NCBI Taxonomy" id="1032238"/>
    <lineage>
        <taxon>Bacteria</taxon>
        <taxon>Pseudomonadati</taxon>
        <taxon>Campylobacterota</taxon>
        <taxon>Epsilonproteobacteria</taxon>
        <taxon>Campylobacterales</taxon>
        <taxon>Arcobacteraceae</taxon>
        <taxon>Malaciobacter</taxon>
    </lineage>
</organism>
<comment type="caution">
    <text evidence="2">The sequence shown here is derived from an EMBL/GenBank/DDBJ whole genome shotgun (WGS) entry which is preliminary data.</text>
</comment>
<gene>
    <name evidence="2" type="ORF">CP985_03425</name>
</gene>
<name>A0AAX2AIN1_9BACT</name>
<dbReference type="InterPro" id="IPR035919">
    <property type="entry name" value="EAL_sf"/>
</dbReference>
<evidence type="ECO:0000259" key="1">
    <source>
        <dbReference type="PROSITE" id="PS50883"/>
    </source>
</evidence>
<dbReference type="Pfam" id="PF00563">
    <property type="entry name" value="EAL"/>
    <property type="match status" value="1"/>
</dbReference>
<dbReference type="SMART" id="SM00052">
    <property type="entry name" value="EAL"/>
    <property type="match status" value="1"/>
</dbReference>
<dbReference type="KEGG" id="amyt:AMYT_a0110"/>
<evidence type="ECO:0000313" key="3">
    <source>
        <dbReference type="Proteomes" id="UP000290092"/>
    </source>
</evidence>
<dbReference type="PROSITE" id="PS50883">
    <property type="entry name" value="EAL"/>
    <property type="match status" value="1"/>
</dbReference>
<dbReference type="AlphaFoldDB" id="A0AAX2AIN1"/>